<proteinExistence type="predicted"/>
<dbReference type="EMBL" id="JBHLSV010000003">
    <property type="protein sequence ID" value="MFC0673047.1"/>
    <property type="molecule type" value="Genomic_DNA"/>
</dbReference>
<dbReference type="InterPro" id="IPR022496">
    <property type="entry name" value="T6A_TsaB"/>
</dbReference>
<feature type="domain" description="Gcp-like" evidence="2">
    <location>
        <begin position="40"/>
        <end position="168"/>
    </location>
</feature>
<dbReference type="RefSeq" id="WP_376978304.1">
    <property type="nucleotide sequence ID" value="NZ_JBHLSV010000003.1"/>
</dbReference>
<evidence type="ECO:0000256" key="1">
    <source>
        <dbReference type="SAM" id="MobiDB-lite"/>
    </source>
</evidence>
<dbReference type="PANTHER" id="PTHR11735:SF11">
    <property type="entry name" value="TRNA THREONYLCARBAMOYLADENOSINE BIOSYNTHESIS PROTEIN TSAB"/>
    <property type="match status" value="1"/>
</dbReference>
<evidence type="ECO:0000259" key="2">
    <source>
        <dbReference type="Pfam" id="PF00814"/>
    </source>
</evidence>
<sequence>MLLGIDTSGAVSVALARGAGEGDGGTGQELQVLAVRSDERSRHHDEVLLGLVDEVLLEAGAGRGDVTGIVAGRGPGPFTGLRVGLVVARTIAAALGVPLRGVCSLDALALQAATAPGAPAGSAGEPRRIAVALDARRREVYWALYEAAADGTITRQDGPAVDAPATVSARLRAADALVGSGTDLYPELLPATTRIPHVDAGALIAVAAQLEARGEDLTSTEPMYLRAPDAAKPSVRKSALGLGDRPGGR</sequence>
<keyword evidence="3" id="KW-0808">Transferase</keyword>
<dbReference type="PANTHER" id="PTHR11735">
    <property type="entry name" value="TRNA N6-ADENOSINE THREONYLCARBAMOYLTRANSFERASE"/>
    <property type="match status" value="1"/>
</dbReference>
<accession>A0ABV6R9K2</accession>
<protein>
    <submittedName>
        <fullName evidence="3">tRNA (Adenosine(37)-N6)-threonylcarbamoyltransferase complex dimerization subunit type 1 TsaB</fullName>
        <ecNumber evidence="3">2.3.1.234</ecNumber>
    </submittedName>
</protein>
<dbReference type="GO" id="GO:0061711">
    <property type="term" value="F:tRNA N(6)-L-threonylcarbamoyladenine synthase activity"/>
    <property type="evidence" value="ECO:0007669"/>
    <property type="project" value="UniProtKB-EC"/>
</dbReference>
<name>A0ABV6R9K2_9MICO</name>
<dbReference type="InterPro" id="IPR000905">
    <property type="entry name" value="Gcp-like_dom"/>
</dbReference>
<dbReference type="Gene3D" id="3.30.420.40">
    <property type="match status" value="2"/>
</dbReference>
<evidence type="ECO:0000313" key="4">
    <source>
        <dbReference type="Proteomes" id="UP001589793"/>
    </source>
</evidence>
<dbReference type="CDD" id="cd24032">
    <property type="entry name" value="ASKHA_NBD_TsaB"/>
    <property type="match status" value="1"/>
</dbReference>
<evidence type="ECO:0000313" key="3">
    <source>
        <dbReference type="EMBL" id="MFC0673047.1"/>
    </source>
</evidence>
<gene>
    <name evidence="3" type="primary">tsaB</name>
    <name evidence="3" type="ORF">ACFFF6_03650</name>
</gene>
<feature type="region of interest" description="Disordered" evidence="1">
    <location>
        <begin position="229"/>
        <end position="249"/>
    </location>
</feature>
<dbReference type="Proteomes" id="UP001589793">
    <property type="component" value="Unassembled WGS sequence"/>
</dbReference>
<keyword evidence="4" id="KW-1185">Reference proteome</keyword>
<dbReference type="EC" id="2.3.1.234" evidence="3"/>
<dbReference type="NCBIfam" id="TIGR03725">
    <property type="entry name" value="T6A_YeaZ"/>
    <property type="match status" value="1"/>
</dbReference>
<organism evidence="3 4">
    <name type="scientific">Brachybacterium hainanense</name>
    <dbReference type="NCBI Taxonomy" id="1541174"/>
    <lineage>
        <taxon>Bacteria</taxon>
        <taxon>Bacillati</taxon>
        <taxon>Actinomycetota</taxon>
        <taxon>Actinomycetes</taxon>
        <taxon>Micrococcales</taxon>
        <taxon>Dermabacteraceae</taxon>
        <taxon>Brachybacterium</taxon>
    </lineage>
</organism>
<dbReference type="SUPFAM" id="SSF53067">
    <property type="entry name" value="Actin-like ATPase domain"/>
    <property type="match status" value="2"/>
</dbReference>
<reference evidence="3 4" key="1">
    <citation type="submission" date="2024-09" db="EMBL/GenBank/DDBJ databases">
        <authorList>
            <person name="Sun Q."/>
            <person name="Mori K."/>
        </authorList>
    </citation>
    <scope>NUCLEOTIDE SEQUENCE [LARGE SCALE GENOMIC DNA]</scope>
    <source>
        <strain evidence="3 4">CICC 10874</strain>
    </source>
</reference>
<comment type="caution">
    <text evidence="3">The sequence shown here is derived from an EMBL/GenBank/DDBJ whole genome shotgun (WGS) entry which is preliminary data.</text>
</comment>
<keyword evidence="3" id="KW-0012">Acyltransferase</keyword>
<dbReference type="InterPro" id="IPR043129">
    <property type="entry name" value="ATPase_NBD"/>
</dbReference>
<dbReference type="Pfam" id="PF00814">
    <property type="entry name" value="TsaD"/>
    <property type="match status" value="1"/>
</dbReference>